<organism evidence="1 2">
    <name type="scientific">Anaeromassilibacillus senegalensis</name>
    <dbReference type="NCBI Taxonomy" id="1673717"/>
    <lineage>
        <taxon>Bacteria</taxon>
        <taxon>Bacillati</taxon>
        <taxon>Bacillota</taxon>
        <taxon>Clostridia</taxon>
        <taxon>Eubacteriales</taxon>
        <taxon>Acutalibacteraceae</taxon>
        <taxon>Anaeromassilibacillus</taxon>
    </lineage>
</organism>
<name>A0ABS9CNU3_9FIRM</name>
<sequence length="114" mass="12639">MMLCSEQLTYFRLDENDRVTEVIPVTGSWFEKSVSELTDKGLVFAKVIECRIPVENAPAGFLPRENDLILCGSPPVGESLTAPVLKHTYGAATVKAVHDNRRTVLAPHFKLELV</sequence>
<accession>A0ABS9CNU3</accession>
<proteinExistence type="predicted"/>
<keyword evidence="2" id="KW-1185">Reference proteome</keyword>
<dbReference type="EMBL" id="JAFBIT010000001">
    <property type="protein sequence ID" value="MCF2651842.1"/>
    <property type="molecule type" value="Genomic_DNA"/>
</dbReference>
<dbReference type="Proteomes" id="UP001299220">
    <property type="component" value="Unassembled WGS sequence"/>
</dbReference>
<evidence type="ECO:0000313" key="2">
    <source>
        <dbReference type="Proteomes" id="UP001299220"/>
    </source>
</evidence>
<comment type="caution">
    <text evidence="1">The sequence shown here is derived from an EMBL/GenBank/DDBJ whole genome shotgun (WGS) entry which is preliminary data.</text>
</comment>
<dbReference type="RefSeq" id="WP_235322849.1">
    <property type="nucleotide sequence ID" value="NZ_JAFBIT010000001.1"/>
</dbReference>
<evidence type="ECO:0000313" key="1">
    <source>
        <dbReference type="EMBL" id="MCF2651842.1"/>
    </source>
</evidence>
<gene>
    <name evidence="1" type="ORF">JQM67_04435</name>
</gene>
<evidence type="ECO:0008006" key="3">
    <source>
        <dbReference type="Google" id="ProtNLM"/>
    </source>
</evidence>
<protein>
    <recommendedName>
        <fullName evidence="3">RCK C-terminal domain-containing protein</fullName>
    </recommendedName>
</protein>
<dbReference type="InterPro" id="IPR046639">
    <property type="entry name" value="DUF6751"/>
</dbReference>
<reference evidence="1 2" key="1">
    <citation type="submission" date="2020-12" db="EMBL/GenBank/DDBJ databases">
        <title>Whole genome sequences of gut porcine anaerobes.</title>
        <authorList>
            <person name="Kubasova T."/>
            <person name="Jahodarova E."/>
            <person name="Rychlik I."/>
        </authorList>
    </citation>
    <scope>NUCLEOTIDE SEQUENCE [LARGE SCALE GENOMIC DNA]</scope>
    <source>
        <strain evidence="1 2">An867</strain>
    </source>
</reference>
<dbReference type="Pfam" id="PF20536">
    <property type="entry name" value="DUF6751"/>
    <property type="match status" value="1"/>
</dbReference>